<comment type="caution">
    <text evidence="11">The sequence shown here is derived from an EMBL/GenBank/DDBJ whole genome shotgun (WGS) entry which is preliminary data.</text>
</comment>
<protein>
    <recommendedName>
        <fullName evidence="8">Citramalate synthase</fullName>
        <ecNumber evidence="8">2.3.3.21</ecNumber>
    </recommendedName>
</protein>
<dbReference type="GO" id="GO:0003852">
    <property type="term" value="F:2-isopropylmalate synthase activity"/>
    <property type="evidence" value="ECO:0007669"/>
    <property type="project" value="InterPro"/>
</dbReference>
<evidence type="ECO:0000256" key="4">
    <source>
        <dbReference type="ARBA" id="ARBA00022624"/>
    </source>
</evidence>
<dbReference type="Pfam" id="PF08502">
    <property type="entry name" value="LeuA_dimer"/>
    <property type="match status" value="1"/>
</dbReference>
<dbReference type="SUPFAM" id="SSF51569">
    <property type="entry name" value="Aldolase"/>
    <property type="match status" value="1"/>
</dbReference>
<comment type="similarity">
    <text evidence="2 9">Belongs to the alpha-IPM synthase/homocitrate synthase family.</text>
</comment>
<dbReference type="UniPathway" id="UPA00047">
    <property type="reaction ID" value="UER00066"/>
</dbReference>
<dbReference type="Pfam" id="PF22617">
    <property type="entry name" value="HCS_D2"/>
    <property type="match status" value="1"/>
</dbReference>
<dbReference type="SMART" id="SM00917">
    <property type="entry name" value="LeuA_dimer"/>
    <property type="match status" value="1"/>
</dbReference>
<dbReference type="InterPro" id="IPR002034">
    <property type="entry name" value="AIPM/Hcit_synth_CS"/>
</dbReference>
<dbReference type="EC" id="2.3.3.21" evidence="8"/>
<reference evidence="11" key="1">
    <citation type="journal article" date="2020" name="mSystems">
        <title>Genome- and Community-Level Interaction Insights into Carbon Utilization and Element Cycling Functions of Hydrothermarchaeota in Hydrothermal Sediment.</title>
        <authorList>
            <person name="Zhou Z."/>
            <person name="Liu Y."/>
            <person name="Xu W."/>
            <person name="Pan J."/>
            <person name="Luo Z.H."/>
            <person name="Li M."/>
        </authorList>
    </citation>
    <scope>NUCLEOTIDE SEQUENCE [LARGE SCALE GENOMIC DNA]</scope>
    <source>
        <strain evidence="11">SpSt-767</strain>
    </source>
</reference>
<keyword evidence="6" id="KW-0100">Branched-chain amino acid biosynthesis</keyword>
<evidence type="ECO:0000256" key="5">
    <source>
        <dbReference type="ARBA" id="ARBA00022679"/>
    </source>
</evidence>
<proteinExistence type="inferred from homology"/>
<dbReference type="PROSITE" id="PS50991">
    <property type="entry name" value="PYR_CT"/>
    <property type="match status" value="1"/>
</dbReference>
<dbReference type="InterPro" id="IPR054691">
    <property type="entry name" value="LeuA/HCS_post-cat"/>
</dbReference>
<keyword evidence="4" id="KW-0412">Isoleucine biosynthesis</keyword>
<dbReference type="AlphaFoldDB" id="A0A7V6A427"/>
<dbReference type="PROSITE" id="PS00815">
    <property type="entry name" value="AIPM_HOMOCIT_SYNTH_1"/>
    <property type="match status" value="1"/>
</dbReference>
<name>A0A7V6A427_9BACT</name>
<dbReference type="GO" id="GO:0043714">
    <property type="term" value="F:(R)-citramalate synthase activity"/>
    <property type="evidence" value="ECO:0007669"/>
    <property type="project" value="UniProtKB-UniRule"/>
</dbReference>
<dbReference type="InterPro" id="IPR005675">
    <property type="entry name" value="Citramal_synthase"/>
</dbReference>
<comment type="catalytic activity">
    <reaction evidence="7">
        <text>pyruvate + acetyl-CoA + H2O = (3R)-citramalate + CoA + H(+)</text>
        <dbReference type="Rhea" id="RHEA:19045"/>
        <dbReference type="ChEBI" id="CHEBI:15361"/>
        <dbReference type="ChEBI" id="CHEBI:15377"/>
        <dbReference type="ChEBI" id="CHEBI:15378"/>
        <dbReference type="ChEBI" id="CHEBI:30934"/>
        <dbReference type="ChEBI" id="CHEBI:57287"/>
        <dbReference type="ChEBI" id="CHEBI:57288"/>
        <dbReference type="EC" id="2.3.3.21"/>
    </reaction>
</comment>
<dbReference type="Gene3D" id="1.10.238.260">
    <property type="match status" value="1"/>
</dbReference>
<dbReference type="GO" id="GO:0009098">
    <property type="term" value="P:L-leucine biosynthetic process"/>
    <property type="evidence" value="ECO:0007669"/>
    <property type="project" value="InterPro"/>
</dbReference>
<evidence type="ECO:0000313" key="11">
    <source>
        <dbReference type="EMBL" id="HHS29581.1"/>
    </source>
</evidence>
<evidence type="ECO:0000256" key="7">
    <source>
        <dbReference type="ARBA" id="ARBA00048263"/>
    </source>
</evidence>
<dbReference type="NCBIfam" id="TIGR00977">
    <property type="entry name" value="citramal_synth"/>
    <property type="match status" value="1"/>
</dbReference>
<evidence type="ECO:0000256" key="9">
    <source>
        <dbReference type="RuleBase" id="RU003523"/>
    </source>
</evidence>
<organism evidence="11">
    <name type="scientific">Desulfobacca acetoxidans</name>
    <dbReference type="NCBI Taxonomy" id="60893"/>
    <lineage>
        <taxon>Bacteria</taxon>
        <taxon>Pseudomonadati</taxon>
        <taxon>Thermodesulfobacteriota</taxon>
        <taxon>Desulfobaccia</taxon>
        <taxon>Desulfobaccales</taxon>
        <taxon>Desulfobaccaceae</taxon>
        <taxon>Desulfobacca</taxon>
    </lineage>
</organism>
<dbReference type="Pfam" id="PF00682">
    <property type="entry name" value="HMGL-like"/>
    <property type="match status" value="1"/>
</dbReference>
<dbReference type="InterPro" id="IPR036230">
    <property type="entry name" value="LeuA_allosteric_dom_sf"/>
</dbReference>
<evidence type="ECO:0000256" key="1">
    <source>
        <dbReference type="ARBA" id="ARBA00004743"/>
    </source>
</evidence>
<evidence type="ECO:0000256" key="2">
    <source>
        <dbReference type="ARBA" id="ARBA00006154"/>
    </source>
</evidence>
<evidence type="ECO:0000256" key="6">
    <source>
        <dbReference type="ARBA" id="ARBA00023304"/>
    </source>
</evidence>
<comment type="pathway">
    <text evidence="1">Amino-acid biosynthesis; L-isoleucine biosynthesis; 2-oxobutanoate from pyruvate: step 1/3.</text>
</comment>
<evidence type="ECO:0000256" key="3">
    <source>
        <dbReference type="ARBA" id="ARBA00022605"/>
    </source>
</evidence>
<dbReference type="GO" id="GO:0009097">
    <property type="term" value="P:isoleucine biosynthetic process"/>
    <property type="evidence" value="ECO:0007669"/>
    <property type="project" value="UniProtKB-UniRule"/>
</dbReference>
<dbReference type="SUPFAM" id="SSF110921">
    <property type="entry name" value="2-isopropylmalate synthase LeuA, allosteric (dimerisation) domain"/>
    <property type="match status" value="1"/>
</dbReference>
<feature type="domain" description="Pyruvate carboxyltransferase" evidence="10">
    <location>
        <begin position="4"/>
        <end position="267"/>
    </location>
</feature>
<evidence type="ECO:0000259" key="10">
    <source>
        <dbReference type="PROSITE" id="PS50991"/>
    </source>
</evidence>
<dbReference type="InterPro" id="IPR013709">
    <property type="entry name" value="2-isopropylmalate_synth_dimer"/>
</dbReference>
<keyword evidence="5 9" id="KW-0808">Transferase</keyword>
<gene>
    <name evidence="11" type="ORF">ENV52_07770</name>
</gene>
<dbReference type="Gene3D" id="3.30.160.270">
    <property type="match status" value="1"/>
</dbReference>
<evidence type="ECO:0000256" key="8">
    <source>
        <dbReference type="NCBIfam" id="TIGR00977"/>
    </source>
</evidence>
<dbReference type="CDD" id="cd07941">
    <property type="entry name" value="DRE_TIM_LeuA3"/>
    <property type="match status" value="1"/>
</dbReference>
<dbReference type="InterPro" id="IPR000891">
    <property type="entry name" value="PYR_CT"/>
</dbReference>
<accession>A0A7V6A427</accession>
<dbReference type="PANTHER" id="PTHR43538:SF1">
    <property type="entry name" value="(R)-CITRAMALATE SYNTHASE"/>
    <property type="match status" value="1"/>
</dbReference>
<keyword evidence="3" id="KW-0028">Amino-acid biosynthesis</keyword>
<dbReference type="EMBL" id="DTGR01000125">
    <property type="protein sequence ID" value="HHS29581.1"/>
    <property type="molecule type" value="Genomic_DNA"/>
</dbReference>
<dbReference type="InterPro" id="IPR013785">
    <property type="entry name" value="Aldolase_TIM"/>
</dbReference>
<sequence>MRQVKIYDTTLRDGTQAEYFNLTLADKIRIAQKLARFGVHYIEGGWPGSNPTDREFFEEIRNYNLHPARVTAFGSTHHKDRPPESDPVFQELLISRMPVVTIFGKSWDFHVKDVLQTTLERNLELITHSLSYLKPRVEELFYDAEHFFDGFKANKDYALKTLEAAVAGKADCLVLCDTNGGTLTSEIVKIIKEVKKHFPRKPLGIHAHNDSELAVANSLAAVELGCMQVQGTMNGFGERCGNANLCSIIPAMKLKMGLDCISYENLARLTELAGFIYEVANVHPNRYQPYVGKSAFAHKGGVHAAAVKRSPKSYEHIVPEAVGNVRNIPISDLSGRSSIFLKAQSMGLEPEVHDREVQAGLEQAREIGLELPPQGSEALQTILTKVKELEAEGYNFETAEASLALLLRAALGKHKEYFRLVSYRVVDERDGGEQPPWPEATIRVRVGLHEVHTAALGNGPVNALFRALLKALLRFYPRLAEMRLEDYKVRVLPGTGSTDAKVRVLIESRDAHDRWGTVGVSHDIIEASWQALVDSVTFKLFKDEQPVGK</sequence>
<dbReference type="Gene3D" id="3.20.20.70">
    <property type="entry name" value="Aldolase class I"/>
    <property type="match status" value="1"/>
</dbReference>
<dbReference type="PANTHER" id="PTHR43538">
    <property type="entry name" value="ALPHA-IPM SYNTHASE/HOMOCITRATE SYNTHASE"/>
    <property type="match status" value="1"/>
</dbReference>